<sequence length="823" mass="89077">MSLFDTIGYPSAALRRRGAQRGSLDALEGLEAPDWSRRTTAFAFAAVIAFFAAALAFWLIAGAVVPWDSKNHFYPMFRFLADALRHGEFPLWNPYHFAGHPSAADPQSLLFTPSMALFALIAPDASMRLFDAVILAHLCFGGLCVVGLCRRWRWRPAGALLAALIFMLGGAASARLQHTGMIISYAFFPAAFWALESMLERRALWRAALFGILVALMTLGRDQVAFLMDMTLAGRVVYAAAQSRAPFAYLRDRLGVFVLAGATLLAIVALPALLTMQFLHESNRPGIAFGVAAAGSLAPVNLMTLLAPNFFGSLDHLYDYWGPDYSTMSRADWTDRAVDYLFIGALPMLLVFWHGFGAGRLMARGGRFFLILIVAALLYSLGRYTPLFSVAFDWIPGVSLYRRPADATFILNIGLAFAAGYLLHRYEMDGLPGLFPAGPRWLGVAAAAVTGIAIAVLIGAGLGFSLREGQLSASVQQLGLSATIAAAGAALLAAPSGRRARAFAASVIVLASAGEILWRNAASPLNAEPASRYSVYAEMKPEEKEVVAVLRREIAAKTRDGDHPRVEILGLPGPWQNASMMLKLENTIGYNPLRIEDYERAVGPGDNSGDPNLRHFPGTFRGYKCRLAALLGLEYLVLDRPLTGLPRHVPRPKATLIYSGGGIYAYKLGKAAPRAYFASEIKAVDSGQALEAQVLPDFDASHEALIDRSSLASLKELLPLPDDAVSSAPSPNLSRVEVTSYDDNAVTLEAIADRAGLVVLHDLFYPGWEVRVDGKPQPVLKANLLFRGVEIPAGRHRVEFAFHPFSLANLSAAASAVLLRTEE</sequence>
<dbReference type="OrthoDB" id="9772884at2"/>
<dbReference type="Pfam" id="PF09586">
    <property type="entry name" value="YfhO"/>
    <property type="match status" value="1"/>
</dbReference>
<organism evidence="2 3">
    <name type="scientific">Methylocella silvestris</name>
    <dbReference type="NCBI Taxonomy" id="199596"/>
    <lineage>
        <taxon>Bacteria</taxon>
        <taxon>Pseudomonadati</taxon>
        <taxon>Pseudomonadota</taxon>
        <taxon>Alphaproteobacteria</taxon>
        <taxon>Hyphomicrobiales</taxon>
        <taxon>Beijerinckiaceae</taxon>
        <taxon>Methylocella</taxon>
    </lineage>
</organism>
<feature type="transmembrane region" description="Helical" evidence="1">
    <location>
        <begin position="203"/>
        <end position="220"/>
    </location>
</feature>
<evidence type="ECO:0000313" key="3">
    <source>
        <dbReference type="Proteomes" id="UP000236286"/>
    </source>
</evidence>
<feature type="transmembrane region" description="Helical" evidence="1">
    <location>
        <begin position="156"/>
        <end position="174"/>
    </location>
</feature>
<evidence type="ECO:0000256" key="1">
    <source>
        <dbReference type="SAM" id="Phobius"/>
    </source>
</evidence>
<keyword evidence="1" id="KW-0812">Transmembrane</keyword>
<feature type="transmembrane region" description="Helical" evidence="1">
    <location>
        <begin position="129"/>
        <end position="149"/>
    </location>
</feature>
<protein>
    <recommendedName>
        <fullName evidence="4">YfhO family protein</fullName>
    </recommendedName>
</protein>
<feature type="transmembrane region" description="Helical" evidence="1">
    <location>
        <begin position="337"/>
        <end position="356"/>
    </location>
</feature>
<dbReference type="InterPro" id="IPR018580">
    <property type="entry name" value="Uncharacterised_YfhO"/>
</dbReference>
<proteinExistence type="predicted"/>
<feature type="transmembrane region" description="Helical" evidence="1">
    <location>
        <begin position="405"/>
        <end position="423"/>
    </location>
</feature>
<name>A0A2J7TH07_METSI</name>
<dbReference type="PANTHER" id="PTHR38454">
    <property type="entry name" value="INTEGRAL MEMBRANE PROTEIN-RELATED"/>
    <property type="match status" value="1"/>
</dbReference>
<feature type="transmembrane region" description="Helical" evidence="1">
    <location>
        <begin position="254"/>
        <end position="274"/>
    </location>
</feature>
<feature type="transmembrane region" description="Helical" evidence="1">
    <location>
        <begin position="286"/>
        <end position="311"/>
    </location>
</feature>
<evidence type="ECO:0008006" key="4">
    <source>
        <dbReference type="Google" id="ProtNLM"/>
    </source>
</evidence>
<reference evidence="2 3" key="1">
    <citation type="submission" date="2017-10" db="EMBL/GenBank/DDBJ databases">
        <title>Genome announcement of Methylocella silvestris TVC from permafrost.</title>
        <authorList>
            <person name="Wang J."/>
            <person name="Geng K."/>
            <person name="Ul-Haque F."/>
            <person name="Crombie A.T."/>
            <person name="Street L.E."/>
            <person name="Wookey P.A."/>
            <person name="Murrell J.C."/>
            <person name="Pratscher J."/>
        </authorList>
    </citation>
    <scope>NUCLEOTIDE SEQUENCE [LARGE SCALE GENOMIC DNA]</scope>
    <source>
        <strain evidence="2 3">TVC</strain>
    </source>
</reference>
<gene>
    <name evidence="2" type="ORF">CR492_10765</name>
</gene>
<evidence type="ECO:0000313" key="2">
    <source>
        <dbReference type="EMBL" id="PNG26064.1"/>
    </source>
</evidence>
<feature type="transmembrane region" description="Helical" evidence="1">
    <location>
        <begin position="180"/>
        <end position="196"/>
    </location>
</feature>
<accession>A0A2J7TH07</accession>
<feature type="transmembrane region" description="Helical" evidence="1">
    <location>
        <begin position="368"/>
        <end position="385"/>
    </location>
</feature>
<dbReference type="PANTHER" id="PTHR38454:SF1">
    <property type="entry name" value="INTEGRAL MEMBRANE PROTEIN"/>
    <property type="match status" value="1"/>
</dbReference>
<dbReference type="RefSeq" id="WP_102843747.1">
    <property type="nucleotide sequence ID" value="NZ_PDZR01000010.1"/>
</dbReference>
<feature type="transmembrane region" description="Helical" evidence="1">
    <location>
        <begin position="41"/>
        <end position="67"/>
    </location>
</feature>
<dbReference type="AlphaFoldDB" id="A0A2J7TH07"/>
<keyword evidence="1" id="KW-1133">Transmembrane helix</keyword>
<dbReference type="EMBL" id="PDZR01000010">
    <property type="protein sequence ID" value="PNG26064.1"/>
    <property type="molecule type" value="Genomic_DNA"/>
</dbReference>
<feature type="transmembrane region" description="Helical" evidence="1">
    <location>
        <begin position="444"/>
        <end position="466"/>
    </location>
</feature>
<dbReference type="Proteomes" id="UP000236286">
    <property type="component" value="Unassembled WGS sequence"/>
</dbReference>
<comment type="caution">
    <text evidence="2">The sequence shown here is derived from an EMBL/GenBank/DDBJ whole genome shotgun (WGS) entry which is preliminary data.</text>
</comment>
<keyword evidence="1" id="KW-0472">Membrane</keyword>